<evidence type="ECO:0000256" key="8">
    <source>
        <dbReference type="RuleBase" id="RU363032"/>
    </source>
</evidence>
<dbReference type="Pfam" id="PF00528">
    <property type="entry name" value="BPD_transp_1"/>
    <property type="match status" value="1"/>
</dbReference>
<feature type="transmembrane region" description="Helical" evidence="8">
    <location>
        <begin position="63"/>
        <end position="85"/>
    </location>
</feature>
<keyword evidence="5 8" id="KW-0812">Transmembrane</keyword>
<name>A0A832ZWN2_CALS0</name>
<evidence type="ECO:0000313" key="11">
    <source>
        <dbReference type="Proteomes" id="UP000608579"/>
    </source>
</evidence>
<dbReference type="PANTHER" id="PTHR43848">
    <property type="entry name" value="PUTRESCINE TRANSPORT SYSTEM PERMEASE PROTEIN POTI"/>
    <property type="match status" value="1"/>
</dbReference>
<dbReference type="InterPro" id="IPR035906">
    <property type="entry name" value="MetI-like_sf"/>
</dbReference>
<evidence type="ECO:0000256" key="7">
    <source>
        <dbReference type="ARBA" id="ARBA00023136"/>
    </source>
</evidence>
<dbReference type="PANTHER" id="PTHR43848:SF2">
    <property type="entry name" value="PUTRESCINE TRANSPORT SYSTEM PERMEASE PROTEIN POTI"/>
    <property type="match status" value="1"/>
</dbReference>
<dbReference type="Proteomes" id="UP000608579">
    <property type="component" value="Unassembled WGS sequence"/>
</dbReference>
<dbReference type="EMBL" id="DQVM01000076">
    <property type="protein sequence ID" value="HIQ29707.1"/>
    <property type="molecule type" value="Genomic_DNA"/>
</dbReference>
<feature type="transmembrane region" description="Helical" evidence="8">
    <location>
        <begin position="228"/>
        <end position="249"/>
    </location>
</feature>
<evidence type="ECO:0000256" key="1">
    <source>
        <dbReference type="ARBA" id="ARBA00004651"/>
    </source>
</evidence>
<dbReference type="CDD" id="cd06261">
    <property type="entry name" value="TM_PBP2"/>
    <property type="match status" value="1"/>
</dbReference>
<feature type="transmembrane region" description="Helical" evidence="8">
    <location>
        <begin position="132"/>
        <end position="153"/>
    </location>
</feature>
<dbReference type="PROSITE" id="PS50928">
    <property type="entry name" value="ABC_TM1"/>
    <property type="match status" value="1"/>
</dbReference>
<keyword evidence="7 8" id="KW-0472">Membrane</keyword>
<evidence type="ECO:0000256" key="4">
    <source>
        <dbReference type="ARBA" id="ARBA00022475"/>
    </source>
</evidence>
<feature type="transmembrane region" description="Helical" evidence="8">
    <location>
        <begin position="97"/>
        <end position="120"/>
    </location>
</feature>
<feature type="domain" description="ABC transmembrane type-1" evidence="9">
    <location>
        <begin position="63"/>
        <end position="250"/>
    </location>
</feature>
<keyword evidence="6 8" id="KW-1133">Transmembrane helix</keyword>
<evidence type="ECO:0000256" key="2">
    <source>
        <dbReference type="ARBA" id="ARBA00007069"/>
    </source>
</evidence>
<evidence type="ECO:0000313" key="10">
    <source>
        <dbReference type="EMBL" id="HIQ29707.1"/>
    </source>
</evidence>
<sequence>MSKIKLMLAGFTATVITLLIYFPIAVVVVFSFNEGIYFLLPLKGFTTKWYEEVLSNMEFFESIVNSMIVAAMTTSGALLVGVPAAFSFVRLRRNTPFVGFVLLPFLVPWLVIGVISLVFFRTLGLQLSLLTVSLSHIIYSIPLVILIVAARVLSLNPNYEKASMDLGADRMRTFINVTLPLTYPAIAVAALITFIWSFDNFIITFFTIGTEQTFPIWLWGSLRHPTQVPVITAASSLIIIIGSVVVYLLESYRIRKGIGITLLE</sequence>
<dbReference type="AlphaFoldDB" id="A0A832ZWN2"/>
<dbReference type="InterPro" id="IPR051789">
    <property type="entry name" value="Bact_Polyamine_Transport"/>
</dbReference>
<dbReference type="InterPro" id="IPR000515">
    <property type="entry name" value="MetI-like"/>
</dbReference>
<reference evidence="10" key="1">
    <citation type="journal article" date="2020" name="ISME J.">
        <title>Gammaproteobacteria mediating utilization of methyl-, sulfur- and petroleum organic compounds in deep ocean hydrothermal plumes.</title>
        <authorList>
            <person name="Zhou Z."/>
            <person name="Liu Y."/>
            <person name="Pan J."/>
            <person name="Cron B.R."/>
            <person name="Toner B.M."/>
            <person name="Anantharaman K."/>
            <person name="Breier J.A."/>
            <person name="Dick G.J."/>
            <person name="Li M."/>
        </authorList>
    </citation>
    <scope>NUCLEOTIDE SEQUENCE</scope>
    <source>
        <strain evidence="10">SZUA-1515</strain>
    </source>
</reference>
<protein>
    <submittedName>
        <fullName evidence="10">ABC transporter permease</fullName>
    </submittedName>
</protein>
<evidence type="ECO:0000256" key="5">
    <source>
        <dbReference type="ARBA" id="ARBA00022692"/>
    </source>
</evidence>
<dbReference type="Gene3D" id="1.10.3720.10">
    <property type="entry name" value="MetI-like"/>
    <property type="match status" value="1"/>
</dbReference>
<keyword evidence="3 8" id="KW-0813">Transport</keyword>
<feature type="transmembrane region" description="Helical" evidence="8">
    <location>
        <begin position="7"/>
        <end position="32"/>
    </location>
</feature>
<comment type="subcellular location">
    <subcellularLocation>
        <location evidence="1 8">Cell membrane</location>
        <topology evidence="1 8">Multi-pass membrane protein</topology>
    </subcellularLocation>
</comment>
<proteinExistence type="inferred from homology"/>
<evidence type="ECO:0000256" key="3">
    <source>
        <dbReference type="ARBA" id="ARBA00022448"/>
    </source>
</evidence>
<keyword evidence="4" id="KW-1003">Cell membrane</keyword>
<dbReference type="GO" id="GO:0005886">
    <property type="term" value="C:plasma membrane"/>
    <property type="evidence" value="ECO:0007669"/>
    <property type="project" value="UniProtKB-SubCell"/>
</dbReference>
<dbReference type="SUPFAM" id="SSF161098">
    <property type="entry name" value="MetI-like"/>
    <property type="match status" value="1"/>
</dbReference>
<evidence type="ECO:0000256" key="6">
    <source>
        <dbReference type="ARBA" id="ARBA00022989"/>
    </source>
</evidence>
<comment type="caution">
    <text evidence="10">The sequence shown here is derived from an EMBL/GenBank/DDBJ whole genome shotgun (WGS) entry which is preliminary data.</text>
</comment>
<gene>
    <name evidence="10" type="ORF">EYH45_03985</name>
</gene>
<comment type="similarity">
    <text evidence="2">Belongs to the binding-protein-dependent transport system permease family. CysTW subfamily.</text>
</comment>
<evidence type="ECO:0000259" key="9">
    <source>
        <dbReference type="PROSITE" id="PS50928"/>
    </source>
</evidence>
<feature type="transmembrane region" description="Helical" evidence="8">
    <location>
        <begin position="174"/>
        <end position="196"/>
    </location>
</feature>
<dbReference type="GO" id="GO:0055085">
    <property type="term" value="P:transmembrane transport"/>
    <property type="evidence" value="ECO:0007669"/>
    <property type="project" value="InterPro"/>
</dbReference>
<accession>A0A832ZWN2</accession>
<organism evidence="10 11">
    <name type="scientific">Caldiarchaeum subterraneum</name>
    <dbReference type="NCBI Taxonomy" id="311458"/>
    <lineage>
        <taxon>Archaea</taxon>
        <taxon>Nitrososphaerota</taxon>
        <taxon>Candidatus Caldarchaeales</taxon>
        <taxon>Candidatus Caldarchaeaceae</taxon>
        <taxon>Candidatus Caldarchaeum</taxon>
    </lineage>
</organism>